<proteinExistence type="predicted"/>
<dbReference type="EMBL" id="FOPM01000012">
    <property type="protein sequence ID" value="SFG80758.1"/>
    <property type="molecule type" value="Genomic_DNA"/>
</dbReference>
<keyword evidence="4" id="KW-1185">Reference proteome</keyword>
<feature type="transmembrane region" description="Helical" evidence="1">
    <location>
        <begin position="245"/>
        <end position="262"/>
    </location>
</feature>
<gene>
    <name evidence="3" type="ORF">SAMN05192565_1123</name>
</gene>
<keyword evidence="1" id="KW-0472">Membrane</keyword>
<keyword evidence="1" id="KW-0812">Transmembrane</keyword>
<keyword evidence="1" id="KW-1133">Transmembrane helix</keyword>
<evidence type="ECO:0000313" key="4">
    <source>
        <dbReference type="Proteomes" id="UP000199229"/>
    </source>
</evidence>
<sequence>MVATTAPTPALRGAGETFETGAGAARSRIASIDALRGLVMLLMLVDHVRDFFYVHAQVSDPMDLTTTDPRLFWTRTAAHLCAPIFVLLTGLSASLYAARHGDRAQTSLFLLQRGLILVLLELTVVNIAWTANPLPPILYLQVIWAIGLGMIALAGLLWLPRPALIGVALAIMLGHNGLTPIVLTPEEGGYTLWAILHQRGLIDLPWGVARTSYPVLPWIGVMAAGYALGPWFVGAASAQTRRRRLLGLGAAALAGFLILRGLNGYGDPVPWQAGTTWDTSLMAFLNLTKYPPSADFLLATLGVGLVLLAALETVPPHRLAWLRTYGGVPLFFYVAHLYVLRLLDEGLKATGFAAPSGRIEASGPVDLWLGAFALGLVLYPACRWAVRFKRRSTARWVSYF</sequence>
<feature type="transmembrane region" description="Helical" evidence="1">
    <location>
        <begin position="164"/>
        <end position="183"/>
    </location>
</feature>
<dbReference type="PANTHER" id="PTHR40407:SF1">
    <property type="entry name" value="HEPARAN-ALPHA-GLUCOSAMINIDE N-ACETYLTRANSFERASE CATALYTIC DOMAIN-CONTAINING PROTEIN"/>
    <property type="match status" value="1"/>
</dbReference>
<evidence type="ECO:0000259" key="2">
    <source>
        <dbReference type="Pfam" id="PF07786"/>
    </source>
</evidence>
<dbReference type="STRING" id="582675.SAMN05192565_1123"/>
<feature type="transmembrane region" description="Helical" evidence="1">
    <location>
        <begin position="110"/>
        <end position="131"/>
    </location>
</feature>
<dbReference type="InterPro" id="IPR012429">
    <property type="entry name" value="HGSNAT_cat"/>
</dbReference>
<dbReference type="AlphaFoldDB" id="A0A1I2UUN7"/>
<dbReference type="OrthoDB" id="508112at2"/>
<organism evidence="3 4">
    <name type="scientific">Methylobacterium gossipiicola</name>
    <dbReference type="NCBI Taxonomy" id="582675"/>
    <lineage>
        <taxon>Bacteria</taxon>
        <taxon>Pseudomonadati</taxon>
        <taxon>Pseudomonadota</taxon>
        <taxon>Alphaproteobacteria</taxon>
        <taxon>Hyphomicrobiales</taxon>
        <taxon>Methylobacteriaceae</taxon>
        <taxon>Methylobacterium</taxon>
    </lineage>
</organism>
<dbReference type="PANTHER" id="PTHR40407">
    <property type="entry name" value="MEMBRANE PROTEIN-LIKE PROTEIN"/>
    <property type="match status" value="1"/>
</dbReference>
<dbReference type="Pfam" id="PF07786">
    <property type="entry name" value="HGSNAT_cat"/>
    <property type="match status" value="1"/>
</dbReference>
<evidence type="ECO:0000256" key="1">
    <source>
        <dbReference type="SAM" id="Phobius"/>
    </source>
</evidence>
<dbReference type="RefSeq" id="WP_091972112.1">
    <property type="nucleotide sequence ID" value="NZ_FOPM01000012.1"/>
</dbReference>
<protein>
    <submittedName>
        <fullName evidence="3">Uncharacterized membrane protein</fullName>
    </submittedName>
</protein>
<feature type="transmembrane region" description="Helical" evidence="1">
    <location>
        <begin position="321"/>
        <end position="340"/>
    </location>
</feature>
<dbReference type="Proteomes" id="UP000199229">
    <property type="component" value="Unassembled WGS sequence"/>
</dbReference>
<name>A0A1I2UUN7_9HYPH</name>
<feature type="transmembrane region" description="Helical" evidence="1">
    <location>
        <begin position="137"/>
        <end position="159"/>
    </location>
</feature>
<feature type="transmembrane region" description="Helical" evidence="1">
    <location>
        <begin position="76"/>
        <end position="98"/>
    </location>
</feature>
<accession>A0A1I2UUN7</accession>
<feature type="domain" description="Heparan-alpha-glucosaminide N-acetyltransferase catalytic" evidence="2">
    <location>
        <begin position="28"/>
        <end position="239"/>
    </location>
</feature>
<feature type="transmembrane region" description="Helical" evidence="1">
    <location>
        <begin position="215"/>
        <end position="233"/>
    </location>
</feature>
<feature type="transmembrane region" description="Helical" evidence="1">
    <location>
        <begin position="296"/>
        <end position="314"/>
    </location>
</feature>
<evidence type="ECO:0000313" key="3">
    <source>
        <dbReference type="EMBL" id="SFG80758.1"/>
    </source>
</evidence>
<feature type="transmembrane region" description="Helical" evidence="1">
    <location>
        <begin position="367"/>
        <end position="386"/>
    </location>
</feature>
<reference evidence="4" key="1">
    <citation type="submission" date="2016-10" db="EMBL/GenBank/DDBJ databases">
        <authorList>
            <person name="Varghese N."/>
            <person name="Submissions S."/>
        </authorList>
    </citation>
    <scope>NUCLEOTIDE SEQUENCE [LARGE SCALE GENOMIC DNA]</scope>
    <source>
        <strain evidence="4">Gh-105</strain>
    </source>
</reference>